<evidence type="ECO:0000256" key="10">
    <source>
        <dbReference type="ARBA" id="ARBA00029438"/>
    </source>
</evidence>
<reference evidence="14" key="1">
    <citation type="submission" date="2018-05" db="EMBL/GenBank/DDBJ databases">
        <title>Complete Genome Sequences of Extremely Thermoacidophilic, Metal-Mobilizing Type-Strain Members of the Archaeal Family Sulfolobaceae: Acidianus brierleyi DSM-1651T, Acidianus sulfidivorans DSM-18786T, Metallosphaera hakonensis DSM-7519T, and Metallosphaera prunae DSM-10039T.</title>
        <authorList>
            <person name="Counts J.A."/>
            <person name="Kelly R.M."/>
        </authorList>
    </citation>
    <scope>NUCLEOTIDE SEQUENCE [LARGE SCALE GENOMIC DNA]</scope>
    <source>
        <strain evidence="14">HO1-1</strain>
    </source>
</reference>
<dbReference type="GO" id="GO:0000287">
    <property type="term" value="F:magnesium ion binding"/>
    <property type="evidence" value="ECO:0007669"/>
    <property type="project" value="UniProtKB-UniRule"/>
</dbReference>
<comment type="catalytic activity">
    <reaction evidence="11">
        <text>(R)-mevalonate + ATP = (R)-5-phosphomevalonate + ADP + H(+)</text>
        <dbReference type="Rhea" id="RHEA:17065"/>
        <dbReference type="ChEBI" id="CHEBI:15378"/>
        <dbReference type="ChEBI" id="CHEBI:30616"/>
        <dbReference type="ChEBI" id="CHEBI:36464"/>
        <dbReference type="ChEBI" id="CHEBI:58146"/>
        <dbReference type="ChEBI" id="CHEBI:456216"/>
        <dbReference type="EC" id="2.7.1.36"/>
    </reaction>
</comment>
<keyword evidence="2 11" id="KW-0444">Lipid biosynthesis</keyword>
<feature type="domain" description="GHMP kinase N-terminal" evidence="12">
    <location>
        <begin position="77"/>
        <end position="159"/>
    </location>
</feature>
<dbReference type="Pfam" id="PF00288">
    <property type="entry name" value="GHMP_kinases_N"/>
    <property type="match status" value="1"/>
</dbReference>
<evidence type="ECO:0000256" key="4">
    <source>
        <dbReference type="ARBA" id="ARBA00022741"/>
    </source>
</evidence>
<dbReference type="Proteomes" id="UP000247586">
    <property type="component" value="Chromosome"/>
</dbReference>
<dbReference type="PANTHER" id="PTHR43290">
    <property type="entry name" value="MEVALONATE KINASE"/>
    <property type="match status" value="1"/>
</dbReference>
<dbReference type="STRING" id="1293036.GCA_001315825_00445"/>
<keyword evidence="6 11" id="KW-0067">ATP-binding</keyword>
<dbReference type="InterPro" id="IPR006204">
    <property type="entry name" value="GHMP_kinase_N_dom"/>
</dbReference>
<evidence type="ECO:0000259" key="12">
    <source>
        <dbReference type="Pfam" id="PF00288"/>
    </source>
</evidence>
<dbReference type="InterPro" id="IPR022937">
    <property type="entry name" value="Mevalonate_kinase_arc"/>
</dbReference>
<dbReference type="InterPro" id="IPR013750">
    <property type="entry name" value="GHMP_kinase_C_dom"/>
</dbReference>
<evidence type="ECO:0000256" key="3">
    <source>
        <dbReference type="ARBA" id="ARBA00022679"/>
    </source>
</evidence>
<keyword evidence="9 11" id="KW-0414">Isoprene biosynthesis</keyword>
<gene>
    <name evidence="11 14" type="primary">mvk</name>
    <name evidence="14" type="ORF">DFR87_10700</name>
</gene>
<keyword evidence="3 11" id="KW-0808">Transferase</keyword>
<dbReference type="GO" id="GO:0019287">
    <property type="term" value="P:isopentenyl diphosphate biosynthetic process, mevalonate pathway"/>
    <property type="evidence" value="ECO:0007669"/>
    <property type="project" value="UniProtKB-UniRule"/>
</dbReference>
<evidence type="ECO:0000256" key="7">
    <source>
        <dbReference type="ARBA" id="ARBA00022842"/>
    </source>
</evidence>
<dbReference type="SUPFAM" id="SSF55060">
    <property type="entry name" value="GHMP Kinase, C-terminal domain"/>
    <property type="match status" value="1"/>
</dbReference>
<dbReference type="HAMAP" id="MF_00217">
    <property type="entry name" value="Mevalonate_kinase"/>
    <property type="match status" value="1"/>
</dbReference>
<dbReference type="KEGG" id="mhk:DFR87_10700"/>
<evidence type="ECO:0000259" key="13">
    <source>
        <dbReference type="Pfam" id="PF08544"/>
    </source>
</evidence>
<keyword evidence="4 11" id="KW-0547">Nucleotide-binding</keyword>
<dbReference type="InterPro" id="IPR006205">
    <property type="entry name" value="Mev_gal_kin"/>
</dbReference>
<evidence type="ECO:0000256" key="9">
    <source>
        <dbReference type="ARBA" id="ARBA00023229"/>
    </source>
</evidence>
<dbReference type="RefSeq" id="WP_110369508.1">
    <property type="nucleotide sequence ID" value="NZ_CP029287.2"/>
</dbReference>
<evidence type="ECO:0000256" key="1">
    <source>
        <dbReference type="ARBA" id="ARBA00022490"/>
    </source>
</evidence>
<dbReference type="PRINTS" id="PR00959">
    <property type="entry name" value="MEVGALKINASE"/>
</dbReference>
<keyword evidence="1 11" id="KW-0963">Cytoplasm</keyword>
<dbReference type="GO" id="GO:0005524">
    <property type="term" value="F:ATP binding"/>
    <property type="evidence" value="ECO:0007669"/>
    <property type="project" value="UniProtKB-UniRule"/>
</dbReference>
<dbReference type="GeneID" id="36835816"/>
<protein>
    <recommendedName>
        <fullName evidence="11">Mevalonate kinase</fullName>
        <shortName evidence="11">MK</shortName>
        <shortName evidence="11">MVK</shortName>
        <ecNumber evidence="11">2.7.1.36</ecNumber>
    </recommendedName>
</protein>
<accession>A0A2U9IVT1</accession>
<dbReference type="AlphaFoldDB" id="A0A2U9IVT1"/>
<dbReference type="GO" id="GO:0005829">
    <property type="term" value="C:cytosol"/>
    <property type="evidence" value="ECO:0007669"/>
    <property type="project" value="TreeGrafter"/>
</dbReference>
<comment type="subunit">
    <text evidence="11">Homodimer.</text>
</comment>
<sequence length="316" mass="34704">MRKVEATVPLKLTLFGEHAIVYGEPAIAMAISETMKVSVMEHHKTIISSSSLRIENIKVDLEDMRVESDQISKALSYAIEALNYFEDRKPAIINIESSVDPSVGLGTSAAVIVGTVAAYSKYLGYEYSKEEIAQISRNIEKRVQGLGSRMDTYTTSLGGILYFPRNSESVERLSSKIDINGGYIRRVSTTAEILRRVKAIKEKGREFDEILRIVGEIVDDAKTYLERDDMESVGQLMYVNHGLLMSLGVTSPPLDELVSTARNMGLLGCKMSGGGGGGSVICLKSHKAELLLESRGFRLVNTELNKTGVTIKEISN</sequence>
<dbReference type="PANTHER" id="PTHR43290:SF2">
    <property type="entry name" value="MEVALONATE KINASE"/>
    <property type="match status" value="1"/>
</dbReference>
<comment type="cofactor">
    <cofactor evidence="11">
        <name>Mg(2+)</name>
        <dbReference type="ChEBI" id="CHEBI:18420"/>
    </cofactor>
</comment>
<evidence type="ECO:0000256" key="5">
    <source>
        <dbReference type="ARBA" id="ARBA00022777"/>
    </source>
</evidence>
<dbReference type="Pfam" id="PF08544">
    <property type="entry name" value="GHMP_kinases_C"/>
    <property type="match status" value="1"/>
</dbReference>
<dbReference type="InterPro" id="IPR020568">
    <property type="entry name" value="Ribosomal_Su5_D2-typ_SF"/>
</dbReference>
<evidence type="ECO:0000256" key="8">
    <source>
        <dbReference type="ARBA" id="ARBA00023098"/>
    </source>
</evidence>
<evidence type="ECO:0000313" key="14">
    <source>
        <dbReference type="EMBL" id="AWS00073.1"/>
    </source>
</evidence>
<name>A0A2U9IVT1_9CREN</name>
<feature type="active site" description="Proton acceptor" evidence="11">
    <location>
        <position position="151"/>
    </location>
</feature>
<keyword evidence="5 11" id="KW-0418">Kinase</keyword>
<comment type="pathway">
    <text evidence="10 11">Isoprenoid biosynthesis; isopentenyl diphosphate biosynthesis via mevalonate pathway; isopentenyl diphosphate from (R)-mevalonate: step 1/3.</text>
</comment>
<keyword evidence="15" id="KW-1185">Reference proteome</keyword>
<dbReference type="EC" id="2.7.1.36" evidence="11"/>
<dbReference type="EMBL" id="CP029287">
    <property type="protein sequence ID" value="AWS00073.1"/>
    <property type="molecule type" value="Genomic_DNA"/>
</dbReference>
<keyword evidence="8 11" id="KW-0443">Lipid metabolism</keyword>
<proteinExistence type="inferred from homology"/>
<dbReference type="InterPro" id="IPR036554">
    <property type="entry name" value="GHMP_kinase_C_sf"/>
</dbReference>
<evidence type="ECO:0000256" key="11">
    <source>
        <dbReference type="HAMAP-Rule" id="MF_00217"/>
    </source>
</evidence>
<feature type="domain" description="GHMP kinase C-terminal" evidence="13">
    <location>
        <begin position="223"/>
        <end position="287"/>
    </location>
</feature>
<dbReference type="GO" id="GO:0004496">
    <property type="term" value="F:mevalonate kinase activity"/>
    <property type="evidence" value="ECO:0007669"/>
    <property type="project" value="UniProtKB-UniRule"/>
</dbReference>
<dbReference type="Gene3D" id="3.30.70.890">
    <property type="entry name" value="GHMP kinase, C-terminal domain"/>
    <property type="match status" value="1"/>
</dbReference>
<dbReference type="InterPro" id="IPR014721">
    <property type="entry name" value="Ribsml_uS5_D2-typ_fold_subgr"/>
</dbReference>
<comment type="subcellular location">
    <subcellularLocation>
        <location evidence="11">Cytoplasm</location>
    </subcellularLocation>
</comment>
<comment type="similarity">
    <text evidence="11">Belongs to the GHMP kinase family. Mevalonate kinase subfamily.</text>
</comment>
<evidence type="ECO:0000256" key="2">
    <source>
        <dbReference type="ARBA" id="ARBA00022516"/>
    </source>
</evidence>
<evidence type="ECO:0000313" key="15">
    <source>
        <dbReference type="Proteomes" id="UP000247586"/>
    </source>
</evidence>
<organism evidence="14 15">
    <name type="scientific">Metallosphaera hakonensis JCM 8857 = DSM 7519</name>
    <dbReference type="NCBI Taxonomy" id="1293036"/>
    <lineage>
        <taxon>Archaea</taxon>
        <taxon>Thermoproteota</taxon>
        <taxon>Thermoprotei</taxon>
        <taxon>Sulfolobales</taxon>
        <taxon>Sulfolobaceae</taxon>
        <taxon>Metallosphaera</taxon>
    </lineage>
</organism>
<dbReference type="OrthoDB" id="19001at2157"/>
<comment type="caution">
    <text evidence="11">Lacks conserved residue(s) required for the propagation of feature annotation.</text>
</comment>
<keyword evidence="7 11" id="KW-0460">Magnesium</keyword>
<evidence type="ECO:0000256" key="6">
    <source>
        <dbReference type="ARBA" id="ARBA00022840"/>
    </source>
</evidence>
<dbReference type="SUPFAM" id="SSF54211">
    <property type="entry name" value="Ribosomal protein S5 domain 2-like"/>
    <property type="match status" value="1"/>
</dbReference>
<dbReference type="Gene3D" id="3.30.230.10">
    <property type="match status" value="1"/>
</dbReference>
<dbReference type="NCBIfam" id="TIGR00549">
    <property type="entry name" value="mevalon_kin"/>
    <property type="match status" value="1"/>
</dbReference>
<comment type="function">
    <text evidence="11">Catalyzes the phosphorylation of (R)-mevalonate (MVA) to (R)-mevalonate 5-phosphate (MVAP). Functions in the mevalonate (MVA) pathway leading to isopentenyl diphosphate (IPP), a key precursor for the biosynthesis of isoprenoid compounds such as archaeal membrane lipids.</text>
</comment>
<dbReference type="UniPathway" id="UPA00057">
    <property type="reaction ID" value="UER00098"/>
</dbReference>